<keyword evidence="7" id="KW-1133">Transmembrane helix</keyword>
<feature type="transmembrane region" description="Helical" evidence="7">
    <location>
        <begin position="98"/>
        <end position="124"/>
    </location>
</feature>
<proteinExistence type="predicted"/>
<protein>
    <recommendedName>
        <fullName evidence="2">histidine kinase</fullName>
        <ecNumber evidence="2">2.7.13.3</ecNumber>
    </recommendedName>
</protein>
<accession>A0ABS2GGY6</accession>
<evidence type="ECO:0000256" key="7">
    <source>
        <dbReference type="SAM" id="Phobius"/>
    </source>
</evidence>
<dbReference type="EMBL" id="JACJLA010000005">
    <property type="protein sequence ID" value="MBM6912537.1"/>
    <property type="molecule type" value="Genomic_DNA"/>
</dbReference>
<dbReference type="CDD" id="cd00082">
    <property type="entry name" value="HisKA"/>
    <property type="match status" value="1"/>
</dbReference>
<dbReference type="Proteomes" id="UP000707138">
    <property type="component" value="Unassembled WGS sequence"/>
</dbReference>
<keyword evidence="6" id="KW-0902">Two-component regulatory system</keyword>
<evidence type="ECO:0000313" key="9">
    <source>
        <dbReference type="EMBL" id="MBM6912537.1"/>
    </source>
</evidence>
<dbReference type="Gene3D" id="1.10.287.130">
    <property type="match status" value="1"/>
</dbReference>
<sequence>MSTPPTISLSLLKDISSKVDPQLRLTWISPDGHVYYDSDSDAASMENHSHRPEVQAALRTGEGSDIRHSSTLQAVNYYEALRLADGSVLRISRVGTTIYALLFQALPWMLGIFIAITALCYYLARRWTKHLILLDTMAKELKEQQHRAEFTSNVSHELRTPLTTIQGYSELLAKGMYQSSDDVSMLGNHIHKAAKHMSELIENILKLSRIEEGSRDIAKESLLLDDVISGAWSHLKPKWQTKSITTDFRTANLRVVANRKLLEDVFVNLFDNAIKFSKPTHNTITVRAKRQGQATLITVADEGIGIAKDKLPRIFERFYQTNESRNSRHEGSGLGLSLVKHIMDVHGGTVSVKSELHKGTEFTLRLPSGE</sequence>
<keyword evidence="7" id="KW-0812">Transmembrane</keyword>
<dbReference type="InterPro" id="IPR036890">
    <property type="entry name" value="HATPase_C_sf"/>
</dbReference>
<dbReference type="InterPro" id="IPR003661">
    <property type="entry name" value="HisK_dim/P_dom"/>
</dbReference>
<dbReference type="RefSeq" id="WP_205087646.1">
    <property type="nucleotide sequence ID" value="NZ_JACJLA010000005.1"/>
</dbReference>
<dbReference type="SUPFAM" id="SSF55874">
    <property type="entry name" value="ATPase domain of HSP90 chaperone/DNA topoisomerase II/histidine kinase"/>
    <property type="match status" value="1"/>
</dbReference>
<feature type="domain" description="Histidine kinase" evidence="8">
    <location>
        <begin position="153"/>
        <end position="370"/>
    </location>
</feature>
<evidence type="ECO:0000259" key="8">
    <source>
        <dbReference type="PROSITE" id="PS50109"/>
    </source>
</evidence>
<keyword evidence="5 9" id="KW-0418">Kinase</keyword>
<evidence type="ECO:0000256" key="5">
    <source>
        <dbReference type="ARBA" id="ARBA00022777"/>
    </source>
</evidence>
<evidence type="ECO:0000256" key="2">
    <source>
        <dbReference type="ARBA" id="ARBA00012438"/>
    </source>
</evidence>
<dbReference type="Pfam" id="PF00512">
    <property type="entry name" value="HisKA"/>
    <property type="match status" value="1"/>
</dbReference>
<evidence type="ECO:0000313" key="10">
    <source>
        <dbReference type="Proteomes" id="UP000707138"/>
    </source>
</evidence>
<keyword evidence="4" id="KW-0808">Transferase</keyword>
<organism evidence="9 10">
    <name type="scientific">Veillonella magna</name>
    <dbReference type="NCBI Taxonomy" id="464322"/>
    <lineage>
        <taxon>Bacteria</taxon>
        <taxon>Bacillati</taxon>
        <taxon>Bacillota</taxon>
        <taxon>Negativicutes</taxon>
        <taxon>Veillonellales</taxon>
        <taxon>Veillonellaceae</taxon>
        <taxon>Veillonella</taxon>
    </lineage>
</organism>
<dbReference type="GO" id="GO:0016301">
    <property type="term" value="F:kinase activity"/>
    <property type="evidence" value="ECO:0007669"/>
    <property type="project" value="UniProtKB-KW"/>
</dbReference>
<evidence type="ECO:0000256" key="4">
    <source>
        <dbReference type="ARBA" id="ARBA00022679"/>
    </source>
</evidence>
<dbReference type="EC" id="2.7.13.3" evidence="2"/>
<dbReference type="PROSITE" id="PS50109">
    <property type="entry name" value="HIS_KIN"/>
    <property type="match status" value="1"/>
</dbReference>
<dbReference type="SMART" id="SM00387">
    <property type="entry name" value="HATPase_c"/>
    <property type="match status" value="1"/>
</dbReference>
<evidence type="ECO:0000256" key="3">
    <source>
        <dbReference type="ARBA" id="ARBA00022553"/>
    </source>
</evidence>
<gene>
    <name evidence="9" type="ORF">H6A01_04245</name>
</gene>
<dbReference type="Gene3D" id="3.30.565.10">
    <property type="entry name" value="Histidine kinase-like ATPase, C-terminal domain"/>
    <property type="match status" value="1"/>
</dbReference>
<dbReference type="InterPro" id="IPR005467">
    <property type="entry name" value="His_kinase_dom"/>
</dbReference>
<evidence type="ECO:0000256" key="1">
    <source>
        <dbReference type="ARBA" id="ARBA00000085"/>
    </source>
</evidence>
<comment type="caution">
    <text evidence="9">The sequence shown here is derived from an EMBL/GenBank/DDBJ whole genome shotgun (WGS) entry which is preliminary data.</text>
</comment>
<dbReference type="InterPro" id="IPR004358">
    <property type="entry name" value="Sig_transdc_His_kin-like_C"/>
</dbReference>
<dbReference type="SMART" id="SM00388">
    <property type="entry name" value="HisKA"/>
    <property type="match status" value="1"/>
</dbReference>
<dbReference type="InterPro" id="IPR036097">
    <property type="entry name" value="HisK_dim/P_sf"/>
</dbReference>
<evidence type="ECO:0000256" key="6">
    <source>
        <dbReference type="ARBA" id="ARBA00023012"/>
    </source>
</evidence>
<keyword evidence="3" id="KW-0597">Phosphoprotein</keyword>
<dbReference type="Pfam" id="PF02518">
    <property type="entry name" value="HATPase_c"/>
    <property type="match status" value="1"/>
</dbReference>
<dbReference type="PANTHER" id="PTHR43711">
    <property type="entry name" value="TWO-COMPONENT HISTIDINE KINASE"/>
    <property type="match status" value="1"/>
</dbReference>
<reference evidence="9 10" key="1">
    <citation type="journal article" date="2021" name="Sci. Rep.">
        <title>The distribution of antibiotic resistance genes in chicken gut microbiota commensals.</title>
        <authorList>
            <person name="Juricova H."/>
            <person name="Matiasovicova J."/>
            <person name="Kubasova T."/>
            <person name="Cejkova D."/>
            <person name="Rychlik I."/>
        </authorList>
    </citation>
    <scope>NUCLEOTIDE SEQUENCE [LARGE SCALE GENOMIC DNA]</scope>
    <source>
        <strain evidence="9 10">An537</strain>
    </source>
</reference>
<dbReference type="PANTHER" id="PTHR43711:SF1">
    <property type="entry name" value="HISTIDINE KINASE 1"/>
    <property type="match status" value="1"/>
</dbReference>
<dbReference type="CDD" id="cd00075">
    <property type="entry name" value="HATPase"/>
    <property type="match status" value="1"/>
</dbReference>
<dbReference type="InterPro" id="IPR003594">
    <property type="entry name" value="HATPase_dom"/>
</dbReference>
<comment type="catalytic activity">
    <reaction evidence="1">
        <text>ATP + protein L-histidine = ADP + protein N-phospho-L-histidine.</text>
        <dbReference type="EC" id="2.7.13.3"/>
    </reaction>
</comment>
<name>A0ABS2GGY6_9FIRM</name>
<dbReference type="InterPro" id="IPR050736">
    <property type="entry name" value="Sensor_HK_Regulatory"/>
</dbReference>
<dbReference type="PRINTS" id="PR00344">
    <property type="entry name" value="BCTRLSENSOR"/>
</dbReference>
<dbReference type="SUPFAM" id="SSF47384">
    <property type="entry name" value="Homodimeric domain of signal transducing histidine kinase"/>
    <property type="match status" value="1"/>
</dbReference>
<keyword evidence="10" id="KW-1185">Reference proteome</keyword>
<keyword evidence="7" id="KW-0472">Membrane</keyword>